<dbReference type="Proteomes" id="UP000038647">
    <property type="component" value="Unassembled WGS sequence"/>
</dbReference>
<accession>A0A0T9URV2</accession>
<evidence type="ECO:0000313" key="4">
    <source>
        <dbReference type="Proteomes" id="UP000041595"/>
    </source>
</evidence>
<keyword evidence="2" id="KW-0326">Glycosidase</keyword>
<organism evidence="2 4">
    <name type="scientific">Yersinia aldovae</name>
    <dbReference type="NCBI Taxonomy" id="29483"/>
    <lineage>
        <taxon>Bacteria</taxon>
        <taxon>Pseudomonadati</taxon>
        <taxon>Pseudomonadota</taxon>
        <taxon>Gammaproteobacteria</taxon>
        <taxon>Enterobacterales</taxon>
        <taxon>Yersiniaceae</taxon>
        <taxon>Yersinia</taxon>
    </lineage>
</organism>
<evidence type="ECO:0000313" key="2">
    <source>
        <dbReference type="EMBL" id="CNL65039.1"/>
    </source>
</evidence>
<dbReference type="Gene3D" id="2.160.20.10">
    <property type="entry name" value="Single-stranded right-handed beta-helix, Pectin lyase-like"/>
    <property type="match status" value="1"/>
</dbReference>
<protein>
    <submittedName>
        <fullName evidence="2">Exo-poly-alpha-D-galacturonosidase</fullName>
        <ecNumber evidence="2">3.2.1.82</ecNumber>
    </submittedName>
</protein>
<name>A0A0T9URV2_YERAL</name>
<dbReference type="Proteomes" id="UP000041595">
    <property type="component" value="Unassembled WGS sequence"/>
</dbReference>
<reference evidence="1 3" key="2">
    <citation type="submission" date="2015-03" db="EMBL/GenBank/DDBJ databases">
        <authorList>
            <consortium name="Pathogen Informatics"/>
            <person name="Murphy D."/>
        </authorList>
    </citation>
    <scope>NUCLEOTIDE SEQUENCE [LARGE SCALE GENOMIC DNA]</scope>
    <source>
        <strain evidence="1 3">IP08791</strain>
    </source>
</reference>
<keyword evidence="3" id="KW-1185">Reference proteome</keyword>
<keyword evidence="2" id="KW-0378">Hydrolase</keyword>
<dbReference type="InterPro" id="IPR012334">
    <property type="entry name" value="Pectin_lyas_fold"/>
</dbReference>
<dbReference type="SUPFAM" id="SSF51126">
    <property type="entry name" value="Pectin lyase-like"/>
    <property type="match status" value="1"/>
</dbReference>
<gene>
    <name evidence="2" type="primary">pehX</name>
    <name evidence="2" type="ORF">ERS137965_03608</name>
    <name evidence="1" type="ORF">ERS137966_02832</name>
</gene>
<evidence type="ECO:0000313" key="3">
    <source>
        <dbReference type="Proteomes" id="UP000038647"/>
    </source>
</evidence>
<dbReference type="GO" id="GO:0033917">
    <property type="term" value="F:exo-poly-alpha-galacturonosidase activity"/>
    <property type="evidence" value="ECO:0007669"/>
    <property type="project" value="UniProtKB-EC"/>
</dbReference>
<sequence>MHVLLQHPYTADILANLENHNVVANGLIHQTYDANNADGIELGNSQNMMVFNNVFDTGDGCINFAARYCFFAFASWARILAR</sequence>
<dbReference type="EMBL" id="CQEJ01000026">
    <property type="protein sequence ID" value="CNL65039.1"/>
    <property type="molecule type" value="Genomic_DNA"/>
</dbReference>
<dbReference type="RefSeq" id="WP_042840151.1">
    <property type="nucleotide sequence ID" value="NZ_CABHQC010000017.1"/>
</dbReference>
<dbReference type="AlphaFoldDB" id="A0A0T9URV2"/>
<dbReference type="EC" id="3.2.1.82" evidence="2"/>
<dbReference type="InterPro" id="IPR011050">
    <property type="entry name" value="Pectin_lyase_fold/virulence"/>
</dbReference>
<evidence type="ECO:0000313" key="1">
    <source>
        <dbReference type="EMBL" id="CNL29798.1"/>
    </source>
</evidence>
<dbReference type="EMBL" id="CQEH01000012">
    <property type="protein sequence ID" value="CNL29798.1"/>
    <property type="molecule type" value="Genomic_DNA"/>
</dbReference>
<reference evidence="2 4" key="1">
    <citation type="submission" date="2015-03" db="EMBL/GenBank/DDBJ databases">
        <authorList>
            <person name="Murphy D."/>
        </authorList>
    </citation>
    <scope>NUCLEOTIDE SEQUENCE [LARGE SCALE GENOMIC DNA]</scope>
    <source>
        <strain evidence="2 4">IP06005</strain>
    </source>
</reference>
<proteinExistence type="predicted"/>